<evidence type="ECO:0000256" key="5">
    <source>
        <dbReference type="ARBA" id="ARBA00023012"/>
    </source>
</evidence>
<evidence type="ECO:0000256" key="2">
    <source>
        <dbReference type="ARBA" id="ARBA00012438"/>
    </source>
</evidence>
<dbReference type="CDD" id="cd00082">
    <property type="entry name" value="HisKA"/>
    <property type="match status" value="1"/>
</dbReference>
<proteinExistence type="predicted"/>
<dbReference type="Gene3D" id="3.40.50.300">
    <property type="entry name" value="P-loop containing nucleotide triphosphate hydrolases"/>
    <property type="match status" value="1"/>
</dbReference>
<reference evidence="9" key="1">
    <citation type="submission" date="2017-04" db="EMBL/GenBank/DDBJ databases">
        <title>Genome deletions in a multicellular cyanobacterial endosymbiont for morphological adaptation in marine diatoms.</title>
        <authorList>
            <person name="Wang Y."/>
            <person name="Gao H."/>
            <person name="Li R."/>
            <person name="Xu X."/>
        </authorList>
    </citation>
    <scope>NUCLEOTIDE SEQUENCE</scope>
    <source>
        <strain evidence="9">FACHB 800</strain>
    </source>
</reference>
<keyword evidence="4 9" id="KW-0808">Transferase</keyword>
<dbReference type="SUPFAM" id="SSF55874">
    <property type="entry name" value="ATPase domain of HSP90 chaperone/DNA topoisomerase II/histidine kinase"/>
    <property type="match status" value="1"/>
</dbReference>
<dbReference type="InterPro" id="IPR000719">
    <property type="entry name" value="Prot_kinase_dom"/>
</dbReference>
<dbReference type="PROSITE" id="PS50109">
    <property type="entry name" value="HIS_KIN"/>
    <property type="match status" value="1"/>
</dbReference>
<dbReference type="InterPro" id="IPR035965">
    <property type="entry name" value="PAS-like_dom_sf"/>
</dbReference>
<dbReference type="InterPro" id="IPR041664">
    <property type="entry name" value="AAA_16"/>
</dbReference>
<dbReference type="InterPro" id="IPR036890">
    <property type="entry name" value="HATPase_C_sf"/>
</dbReference>
<dbReference type="Pfam" id="PF13191">
    <property type="entry name" value="AAA_16"/>
    <property type="match status" value="1"/>
</dbReference>
<dbReference type="InterPro" id="IPR011009">
    <property type="entry name" value="Kinase-like_dom_sf"/>
</dbReference>
<evidence type="ECO:0000256" key="3">
    <source>
        <dbReference type="ARBA" id="ARBA00022553"/>
    </source>
</evidence>
<dbReference type="InterPro" id="IPR003018">
    <property type="entry name" value="GAF"/>
</dbReference>
<dbReference type="Gene3D" id="1.10.510.10">
    <property type="entry name" value="Transferase(Phosphotransferase) domain 1"/>
    <property type="match status" value="1"/>
</dbReference>
<dbReference type="CDD" id="cd14014">
    <property type="entry name" value="STKc_PknB_like"/>
    <property type="match status" value="1"/>
</dbReference>
<dbReference type="SMART" id="SM00091">
    <property type="entry name" value="PAS"/>
    <property type="match status" value="1"/>
</dbReference>
<dbReference type="RefSeq" id="WP_190603178.1">
    <property type="nucleotide sequence ID" value="NZ_CP021056.1"/>
</dbReference>
<accession>A0A975Y3G7</accession>
<dbReference type="InterPro" id="IPR004358">
    <property type="entry name" value="Sig_transdc_His_kin-like_C"/>
</dbReference>
<dbReference type="EMBL" id="CP021056">
    <property type="protein sequence ID" value="QXE22110.1"/>
    <property type="molecule type" value="Genomic_DNA"/>
</dbReference>
<dbReference type="Pfam" id="PF00069">
    <property type="entry name" value="Pkinase"/>
    <property type="match status" value="1"/>
</dbReference>
<keyword evidence="3" id="KW-0597">Phosphoprotein</keyword>
<keyword evidence="4 9" id="KW-0418">Kinase</keyword>
<dbReference type="SMART" id="SM00387">
    <property type="entry name" value="HATPase_c"/>
    <property type="match status" value="1"/>
</dbReference>
<dbReference type="CDD" id="cd00130">
    <property type="entry name" value="PAS"/>
    <property type="match status" value="1"/>
</dbReference>
<gene>
    <name evidence="9" type="ORF">B6N60_00790</name>
</gene>
<dbReference type="KEGG" id="rsin:B6N60_00790"/>
<evidence type="ECO:0000259" key="8">
    <source>
        <dbReference type="PROSITE" id="PS50112"/>
    </source>
</evidence>
<evidence type="ECO:0000313" key="9">
    <source>
        <dbReference type="EMBL" id="QXE22110.1"/>
    </source>
</evidence>
<dbReference type="InterPro" id="IPR027417">
    <property type="entry name" value="P-loop_NTPase"/>
</dbReference>
<dbReference type="InterPro" id="IPR053159">
    <property type="entry name" value="Hybrid_Histidine_Kinase"/>
</dbReference>
<name>A0A975Y3G7_9NOST</name>
<dbReference type="SUPFAM" id="SSF55785">
    <property type="entry name" value="PYP-like sensor domain (PAS domain)"/>
    <property type="match status" value="1"/>
</dbReference>
<dbReference type="InterPro" id="IPR000014">
    <property type="entry name" value="PAS"/>
</dbReference>
<dbReference type="InterPro" id="IPR008271">
    <property type="entry name" value="Ser/Thr_kinase_AS"/>
</dbReference>
<feature type="domain" description="Histidine kinase" evidence="7">
    <location>
        <begin position="1684"/>
        <end position="1942"/>
    </location>
</feature>
<dbReference type="InterPro" id="IPR029016">
    <property type="entry name" value="GAF-like_dom_sf"/>
</dbReference>
<dbReference type="InterPro" id="IPR036097">
    <property type="entry name" value="HisK_dim/P_sf"/>
</dbReference>
<feature type="domain" description="Protein kinase" evidence="6">
    <location>
        <begin position="11"/>
        <end position="281"/>
    </location>
</feature>
<dbReference type="SUPFAM" id="SSF47384">
    <property type="entry name" value="Homodimeric domain of signal transducing histidine kinase"/>
    <property type="match status" value="1"/>
</dbReference>
<keyword evidence="10" id="KW-1185">Reference proteome</keyword>
<dbReference type="EC" id="2.7.13.3" evidence="2"/>
<dbReference type="Gene3D" id="3.30.450.20">
    <property type="entry name" value="PAS domain"/>
    <property type="match status" value="1"/>
</dbReference>
<keyword evidence="5" id="KW-0902">Two-component regulatory system</keyword>
<dbReference type="SMART" id="SM00065">
    <property type="entry name" value="GAF"/>
    <property type="match status" value="1"/>
</dbReference>
<dbReference type="InterPro" id="IPR005467">
    <property type="entry name" value="His_kinase_dom"/>
</dbReference>
<dbReference type="GO" id="GO:0005524">
    <property type="term" value="F:ATP binding"/>
    <property type="evidence" value="ECO:0007669"/>
    <property type="project" value="InterPro"/>
</dbReference>
<dbReference type="SUPFAM" id="SSF52540">
    <property type="entry name" value="P-loop containing nucleoside triphosphate hydrolases"/>
    <property type="match status" value="1"/>
</dbReference>
<dbReference type="Gene3D" id="3.30.565.10">
    <property type="entry name" value="Histidine kinase-like ATPase, C-terminal domain"/>
    <property type="match status" value="1"/>
</dbReference>
<dbReference type="Gene3D" id="3.30.450.40">
    <property type="match status" value="1"/>
</dbReference>
<dbReference type="NCBIfam" id="TIGR00229">
    <property type="entry name" value="sensory_box"/>
    <property type="match status" value="1"/>
</dbReference>
<dbReference type="InterPro" id="IPR003594">
    <property type="entry name" value="HATPase_dom"/>
</dbReference>
<evidence type="ECO:0000256" key="4">
    <source>
        <dbReference type="ARBA" id="ARBA00022777"/>
    </source>
</evidence>
<evidence type="ECO:0000313" key="10">
    <source>
        <dbReference type="Proteomes" id="UP000683511"/>
    </source>
</evidence>
<evidence type="ECO:0000259" key="6">
    <source>
        <dbReference type="PROSITE" id="PS50011"/>
    </source>
</evidence>
<organism evidence="9 10">
    <name type="scientific">Richelia sinica FACHB-800</name>
    <dbReference type="NCBI Taxonomy" id="1357546"/>
    <lineage>
        <taxon>Bacteria</taxon>
        <taxon>Bacillati</taxon>
        <taxon>Cyanobacteriota</taxon>
        <taxon>Cyanophyceae</taxon>
        <taxon>Nostocales</taxon>
        <taxon>Nostocaceae</taxon>
        <taxon>Richelia</taxon>
    </lineage>
</organism>
<dbReference type="GO" id="GO:0000155">
    <property type="term" value="F:phosphorelay sensor kinase activity"/>
    <property type="evidence" value="ECO:0007669"/>
    <property type="project" value="InterPro"/>
</dbReference>
<dbReference type="PANTHER" id="PTHR43642">
    <property type="entry name" value="HYBRID SIGNAL TRANSDUCTION HISTIDINE KINASE G"/>
    <property type="match status" value="1"/>
</dbReference>
<dbReference type="Gene3D" id="1.10.287.130">
    <property type="match status" value="1"/>
</dbReference>
<dbReference type="SUPFAM" id="SSF55781">
    <property type="entry name" value="GAF domain-like"/>
    <property type="match status" value="1"/>
</dbReference>
<comment type="catalytic activity">
    <reaction evidence="1">
        <text>ATP + protein L-histidine = ADP + protein N-phospho-L-histidine.</text>
        <dbReference type="EC" id="2.7.13.3"/>
    </reaction>
</comment>
<dbReference type="InterPro" id="IPR003661">
    <property type="entry name" value="HisK_dim/P_dom"/>
</dbReference>
<dbReference type="Pfam" id="PF02518">
    <property type="entry name" value="HATPase_c"/>
    <property type="match status" value="1"/>
</dbReference>
<dbReference type="SMART" id="SM00220">
    <property type="entry name" value="S_TKc"/>
    <property type="match status" value="1"/>
</dbReference>
<dbReference type="PRINTS" id="PR00344">
    <property type="entry name" value="BCTRLSENSOR"/>
</dbReference>
<dbReference type="PANTHER" id="PTHR43642:SF1">
    <property type="entry name" value="HYBRID SIGNAL TRANSDUCTION HISTIDINE KINASE G"/>
    <property type="match status" value="1"/>
</dbReference>
<dbReference type="Pfam" id="PF01590">
    <property type="entry name" value="GAF"/>
    <property type="match status" value="1"/>
</dbReference>
<sequence>MAKDENKLAQYRITETIHVGTRTLVYRGIRMTDNFPVVLKLMRKEFPTFNELVQFRNQYTISKNINIPGVVQSLGLEPYQNGYILVMADDGGIALNEYVKRYPHHRLPIGDFLDIAIQINDILAEIHRQCIIHKDIKPANIVINPITKQVKIIDFSIASLLPKENQKLKAVNILEGTLAYLSPEQTGRMNRSIDYRTDFYSLGVTFYQLLTGKIPFDFEDPMELVHYHLAKKATPPDIINPNIPPIISQIIGKLMAKNAEERYQSALGLKFDLETCRQSLIATGTIPKFVIGSKDIQERFIIPEKLYGREKEVKFLLDAFDRVSLVQTEMVLVAGFSGIGKTAVINEIHKPVVEKRGYFIKGKFDQFNRNIPFSALVAALRDLMGQLLSENDQQLHEWQEKIIAALGENAQVIIDVVPELEGIIGKQPAVPELSGSASQNRFYLLFQKFLQVFATKDHPLVIFLDDLQWSDLASLQLIKLLITEKSNCYLLLIGAYRDNEVSPTHPLMLMVDEIRLSNSHLKTITLAPLSESKLNNLISDTLGCSQNSSLPLTKLVYQKTQGNPFFARQFLKSLYQDGLIKFDCQASCWQCDITQINQSTLTDDVVVFMTIQLQKLSASTQRALQLAACIGNTFDLKTLAIVSQQSEIETAACLWQGLQEGLIVPNNEIYKIYVGNDHQSLGEDVGKTVSYKFFHDRVQQAAYALIADSQKQITHFQIGQLLLQQIAPNHQEERIFEIVNQLNCGQELLTKTEEKLQLAQLNLSAGLKAKLSTAYVDAIAYLTTGIQLLPPDCWQNQAQLTLALHEAAAEAAYLNGHFDQMETYVKEILDNTTTLEDQITAYEVKLQGLKAQNRLQAAIAFGLDVLQHLGVDVPKQPTQADIEAVMSTVLQGLPTGRIEDLIDLPVMTDPLKLAAARIFVSLSPTAHLALPELLPIIAAKQVELAWQYGNAPAHAHGYATCGMILCGVFGEIESGYEYGQLALKLIEKLKIKTFRAPGILVATCFTQHWKQHVRTCLPQLFDAYTAALNTGDLEHASFSLQYYSHLAYFSGLVDLSTLAGQMQTYGDFISSVKQESVLQIHQINLQAVMNLLGEIQHHDYLVGQVYDEQKMLPLHLASNHRGALYYLHLHKSFLAYLFADYSVAVDASLEAENYLDAGVGSLMTPVFYTYDSLALLSIYSQVDSGKRTQILEKVAANQSLLKNWADYAPMNYLHKFYLVAAEQYRVLDEKANALELYDQAIATAKENSYIQEEAIANELAAKFYLDWGKEKVAQAYMVEAYYCYSRWGATAKVKDLEKRYPKLLSTILHPEKLHFIPTENSEHIGTISTVGTLSNHHISHSIDVAAIIKISQTLSSNIELDKLLWELMQILMENTGAKKAALILPQDNSWVIAAYTTLDQEASILQSIPVYTSEDIAIAPINYVKHTRETIIIDDNLHLTTFASDPYLLRVQPKSLLVTPIFNQGKLIGVLYLENQLTAGVFTKERLEVIQFLCSQVAISLDNARLYARAQEKSQQLEQFLGLLAQQEAQYRSIFEAVADGLSIIDLETGQFVAANPACCQMYGYKIEEWLELAPADFIHQEYLSSFERFITAVKADQEFNEEVICIHKDGRLFPVAVKAKAFIYNGKPHALSILRDVSKQKKAEAEIIQKSSALEAALQEIKNVQIHLIQSEKMSALGNLVAGVAHEINNPVGFIAGNIQPAYEGVQDLFTLLDLYQQTFPEPGIEIEEEIANIDLEYLRQDIPKLIASMQEGVKRIHSISNSLRTFSRADTEYKVPFNIHDGLDSTILILKHRLKANDTRPAIEVITNYADIPQIQCFPGQLNQVFMNLLANAIDAIEESNLGRNFLEIQSAPNLIHIATNWSLDRQYIDIHIQDNGAGIPPEVKNKIFEHLFTTKAVNKGTGLGLAIARQIIVEKHGGGITVNSTPGKGTEFIISIPIA</sequence>
<protein>
    <recommendedName>
        <fullName evidence="2">histidine kinase</fullName>
        <ecNumber evidence="2">2.7.13.3</ecNumber>
    </recommendedName>
</protein>
<evidence type="ECO:0000259" key="7">
    <source>
        <dbReference type="PROSITE" id="PS50109"/>
    </source>
</evidence>
<feature type="domain" description="PAS" evidence="8">
    <location>
        <begin position="1527"/>
        <end position="1598"/>
    </location>
</feature>
<evidence type="ECO:0000256" key="1">
    <source>
        <dbReference type="ARBA" id="ARBA00000085"/>
    </source>
</evidence>
<dbReference type="SUPFAM" id="SSF56112">
    <property type="entry name" value="Protein kinase-like (PK-like)"/>
    <property type="match status" value="1"/>
</dbReference>
<dbReference type="Pfam" id="PF13426">
    <property type="entry name" value="PAS_9"/>
    <property type="match status" value="1"/>
</dbReference>
<dbReference type="PROSITE" id="PS00108">
    <property type="entry name" value="PROTEIN_KINASE_ST"/>
    <property type="match status" value="1"/>
</dbReference>
<dbReference type="PROSITE" id="PS50011">
    <property type="entry name" value="PROTEIN_KINASE_DOM"/>
    <property type="match status" value="1"/>
</dbReference>
<dbReference type="PROSITE" id="PS50112">
    <property type="entry name" value="PAS"/>
    <property type="match status" value="1"/>
</dbReference>
<dbReference type="Proteomes" id="UP000683511">
    <property type="component" value="Chromosome"/>
</dbReference>